<dbReference type="EMBL" id="JACBZO010000001">
    <property type="protein sequence ID" value="NYI42497.1"/>
    <property type="molecule type" value="Genomic_DNA"/>
</dbReference>
<dbReference type="OrthoDB" id="52928at2"/>
<feature type="domain" description="Insertion element IS150 protein InsJ-like helix-turn-helix" evidence="1">
    <location>
        <begin position="19"/>
        <end position="70"/>
    </location>
</feature>
<proteinExistence type="predicted"/>
<gene>
    <name evidence="2" type="ORF">BKA03_002616</name>
</gene>
<dbReference type="RefSeq" id="WP_062074313.1">
    <property type="nucleotide sequence ID" value="NZ_BBRC01000002.1"/>
</dbReference>
<evidence type="ECO:0000259" key="1">
    <source>
        <dbReference type="Pfam" id="PF13518"/>
    </source>
</evidence>
<dbReference type="Proteomes" id="UP000547973">
    <property type="component" value="Unassembled WGS sequence"/>
</dbReference>
<dbReference type="SUPFAM" id="SSF48295">
    <property type="entry name" value="TrpR-like"/>
    <property type="match status" value="1"/>
</dbReference>
<evidence type="ECO:0000313" key="3">
    <source>
        <dbReference type="Proteomes" id="UP000547973"/>
    </source>
</evidence>
<dbReference type="Gene3D" id="1.10.10.10">
    <property type="entry name" value="Winged helix-like DNA-binding domain superfamily/Winged helix DNA-binding domain"/>
    <property type="match status" value="1"/>
</dbReference>
<reference evidence="2 3" key="1">
    <citation type="submission" date="2020-07" db="EMBL/GenBank/DDBJ databases">
        <title>Sequencing the genomes of 1000 actinobacteria strains.</title>
        <authorList>
            <person name="Klenk H.-P."/>
        </authorList>
    </citation>
    <scope>NUCLEOTIDE SEQUENCE [LARGE SCALE GENOMIC DNA]</scope>
    <source>
        <strain evidence="2 3">DSM 19970</strain>
    </source>
</reference>
<comment type="caution">
    <text evidence="2">The sequence shown here is derived from an EMBL/GenBank/DDBJ whole genome shotgun (WGS) entry which is preliminary data.</text>
</comment>
<name>A0A7Z0CL40_9MICO</name>
<dbReference type="InterPro" id="IPR036388">
    <property type="entry name" value="WH-like_DNA-bd_sf"/>
</dbReference>
<sequence>MTTTISASAERELERRAKHKLAVLRHVEEVSGSVAATCRYYGISRQAYYKWLKRYESEGFEGLKDRSSAPHHSPTAMWAALPVTWAPSRILTWRASR</sequence>
<dbReference type="InterPro" id="IPR055247">
    <property type="entry name" value="InsJ-like_HTH"/>
</dbReference>
<dbReference type="GO" id="GO:0043565">
    <property type="term" value="F:sequence-specific DNA binding"/>
    <property type="evidence" value="ECO:0007669"/>
    <property type="project" value="InterPro"/>
</dbReference>
<accession>A0A7Z0CL40</accession>
<evidence type="ECO:0000313" key="2">
    <source>
        <dbReference type="EMBL" id="NYI42497.1"/>
    </source>
</evidence>
<dbReference type="AlphaFoldDB" id="A0A7Z0CL40"/>
<organism evidence="2 3">
    <name type="scientific">Demequina lutea</name>
    <dbReference type="NCBI Taxonomy" id="431489"/>
    <lineage>
        <taxon>Bacteria</taxon>
        <taxon>Bacillati</taxon>
        <taxon>Actinomycetota</taxon>
        <taxon>Actinomycetes</taxon>
        <taxon>Micrococcales</taxon>
        <taxon>Demequinaceae</taxon>
        <taxon>Demequina</taxon>
    </lineage>
</organism>
<dbReference type="Pfam" id="PF13518">
    <property type="entry name" value="HTH_28"/>
    <property type="match status" value="1"/>
</dbReference>
<protein>
    <submittedName>
        <fullName evidence="2">Transposase-like protein</fullName>
    </submittedName>
</protein>
<keyword evidence="3" id="KW-1185">Reference proteome</keyword>
<dbReference type="InterPro" id="IPR010921">
    <property type="entry name" value="Trp_repressor/repl_initiator"/>
</dbReference>